<feature type="compositionally biased region" description="Basic and acidic residues" evidence="1">
    <location>
        <begin position="602"/>
        <end position="613"/>
    </location>
</feature>
<feature type="compositionally biased region" description="Polar residues" evidence="1">
    <location>
        <begin position="679"/>
        <end position="691"/>
    </location>
</feature>
<feature type="region of interest" description="Disordered" evidence="1">
    <location>
        <begin position="1355"/>
        <end position="1402"/>
    </location>
</feature>
<evidence type="ECO:0000256" key="1">
    <source>
        <dbReference type="SAM" id="MobiDB-lite"/>
    </source>
</evidence>
<feature type="compositionally biased region" description="Low complexity" evidence="1">
    <location>
        <begin position="1088"/>
        <end position="1117"/>
    </location>
</feature>
<name>A0ABP0H276_CLALP</name>
<feature type="compositionally biased region" description="Polar residues" evidence="1">
    <location>
        <begin position="1174"/>
        <end position="1189"/>
    </location>
</feature>
<feature type="region of interest" description="Disordered" evidence="1">
    <location>
        <begin position="670"/>
        <end position="691"/>
    </location>
</feature>
<feature type="region of interest" description="Disordered" evidence="1">
    <location>
        <begin position="998"/>
        <end position="1052"/>
    </location>
</feature>
<sequence>MAAITVRVGREEKEISGLTRRTTCSDVLQALLKDRQLESNVGAKNGDDVDLVVTDLKSLKELAKNYVIIENWRGCERPLPPQTRILAIWYAWGKEQCHVKFSVKKDKNRYRDNSPHVSIKDESPSQYKNFINMMNNNEQQNNQAENSHYTHNITHEQKRRILRSMMQYHRAVLIQHSKETTDDNNNAGKPYKSSNCGERTSAGAGERNSSSRQKSTETTKVTFTLSEEQFVDGVITGPDCLLHHDGKSKFIRSVLDNKEFNREHCTYRRPHHRRRSLMLEDSDGPSDQNAVLSLPKRQVNHYPYCRKSRRRSSRRRRHRSKTHGRHGRVSKSSKRHNKSQGGRYSTDDTTTTTTSTGTASDASDLELDSHSPGEDADDEKSVMAEFGSVIARQKVVGFSGSMLQYCNAAAASRAPPATDSSSATTTCSETSNTSSSSFSSETSSGTDYFGESYFAKKAAAAAAAAANAKANEKSKSGSSSGPAKLFRKVKGPSLTKPAQSLIGSFKKKRRAPQPPTSQASKSTDNENCTTNNKSSSKRAVTFLPAPSCGKEKQASKETKTSEDKLIDEPLATASTISNESKSTDSGISLQDNRCSPKTVFNESRKATDDAENQKSFEQLKQLILSQEQILSSKCKKVTSTDDEIERIEAQVHAWRTQAHGKNYVQDTYLSGMGDPSKGANGSSENGCQKSLSSTMRAPQWLSECQDVQMLSEFVDRCTEIVETQMRIEECKRRFEIVLQDMQDEVWKASSDPSAVGSNPLTASALGLISGDGDADSSDDEAGSRLESLSISKPKNKVPASPSPKESAQGTLELERSRTELEANLYLSLRLSTELDEVEQRTTASQRLVQTKGEALLTLVRDLAQSEEGIPSELWEEYGDLLVAYDNELALKHHLAASTNPDIATGSMSCGETNSSIVVESKPDISLMNELNEIDPNSPTTSALHHALSPWLWCDHCKHELEQQQRGHMLHIDTPPMSPHWHSAIPPTFSDLPLPSPAVVREPPASPTRPGSSMTTLLPMPPIPDCNDSDYEDLPDMTKTNESNTTSTMISTEDAVPVVLRHPSGRSQVHASSNPHQVKDYLSVQRSNSASTTDDSGNASAASTSSFASTNSDSASTDMGSRNGSCDGGSPRPPSFNIESQDSAKFSPFFVRDSAKRSSWKPKFVFPPQDLKPFSKTSAKSPTKTNQPKSRPNFPIKPSVPIKPGTIASAPASPADLKRQTPPILADNDRLAQQQKLFRRNSGRRRSPLLQNNVFEPSQQNDQFGKRGSSFGKGGIRVNSVPANLSGMMKQPIVHNSHCDLAHRKSESDDMTTVMLNNLKNKHFRNVPSPLNLPTVGVAPPNLRSPVSAPCSPFVGHGKLNMRDQRRPNIQSVTGDKKKNNPFTTDNINNYDNDSDTGLSSLHSADSTDMLMYSETLV</sequence>
<feature type="region of interest" description="Disordered" evidence="1">
    <location>
        <begin position="175"/>
        <end position="220"/>
    </location>
</feature>
<feature type="region of interest" description="Disordered" evidence="1">
    <location>
        <begin position="1160"/>
        <end position="1225"/>
    </location>
</feature>
<feature type="compositionally biased region" description="Basic and acidic residues" evidence="1">
    <location>
        <begin position="549"/>
        <end position="567"/>
    </location>
</feature>
<dbReference type="EMBL" id="CAWYQH010000174">
    <property type="protein sequence ID" value="CAK8698105.1"/>
    <property type="molecule type" value="Genomic_DNA"/>
</dbReference>
<feature type="region of interest" description="Disordered" evidence="1">
    <location>
        <begin position="1237"/>
        <end position="1272"/>
    </location>
</feature>
<evidence type="ECO:0000259" key="2">
    <source>
        <dbReference type="PROSITE" id="PS50200"/>
    </source>
</evidence>
<proteinExistence type="predicted"/>
<feature type="compositionally biased region" description="Polar residues" evidence="1">
    <location>
        <begin position="516"/>
        <end position="538"/>
    </location>
</feature>
<feature type="region of interest" description="Disordered" evidence="1">
    <location>
        <begin position="276"/>
        <end position="380"/>
    </location>
</feature>
<keyword evidence="4" id="KW-1185">Reference proteome</keyword>
<dbReference type="PROSITE" id="PS50200">
    <property type="entry name" value="RA"/>
    <property type="match status" value="1"/>
</dbReference>
<feature type="region of interest" description="Disordered" evidence="1">
    <location>
        <begin position="470"/>
        <end position="613"/>
    </location>
</feature>
<reference evidence="3 4" key="1">
    <citation type="submission" date="2024-02" db="EMBL/GenBank/DDBJ databases">
        <authorList>
            <person name="Daric V."/>
            <person name="Darras S."/>
        </authorList>
    </citation>
    <scope>NUCLEOTIDE SEQUENCE [LARGE SCALE GENOMIC DNA]</scope>
</reference>
<accession>A0ABP0H276</accession>
<feature type="compositionally biased region" description="Low complexity" evidence="1">
    <location>
        <begin position="347"/>
        <end position="362"/>
    </location>
</feature>
<feature type="compositionally biased region" description="Polar residues" evidence="1">
    <location>
        <begin position="1248"/>
        <end position="1262"/>
    </location>
</feature>
<organism evidence="3 4">
    <name type="scientific">Clavelina lepadiformis</name>
    <name type="common">Light-bulb sea squirt</name>
    <name type="synonym">Ascidia lepadiformis</name>
    <dbReference type="NCBI Taxonomy" id="159417"/>
    <lineage>
        <taxon>Eukaryota</taxon>
        <taxon>Metazoa</taxon>
        <taxon>Chordata</taxon>
        <taxon>Tunicata</taxon>
        <taxon>Ascidiacea</taxon>
        <taxon>Aplousobranchia</taxon>
        <taxon>Clavelinidae</taxon>
        <taxon>Clavelina</taxon>
    </lineage>
</organism>
<protein>
    <recommendedName>
        <fullName evidence="2">Ras-associating domain-containing protein</fullName>
    </recommendedName>
</protein>
<feature type="compositionally biased region" description="Polar residues" evidence="1">
    <location>
        <begin position="572"/>
        <end position="601"/>
    </location>
</feature>
<dbReference type="InterPro" id="IPR033593">
    <property type="entry name" value="N-RASSF"/>
</dbReference>
<dbReference type="InterPro" id="IPR000159">
    <property type="entry name" value="RA_dom"/>
</dbReference>
<gene>
    <name evidence="3" type="ORF">CVLEPA_LOCUS31578</name>
</gene>
<comment type="caution">
    <text evidence="3">The sequence shown here is derived from an EMBL/GenBank/DDBJ whole genome shotgun (WGS) entry which is preliminary data.</text>
</comment>
<dbReference type="SUPFAM" id="SSF54236">
    <property type="entry name" value="Ubiquitin-like"/>
    <property type="match status" value="1"/>
</dbReference>
<dbReference type="CDD" id="cd16123">
    <property type="entry name" value="RA_RASSF7_like"/>
    <property type="match status" value="1"/>
</dbReference>
<dbReference type="Proteomes" id="UP001642483">
    <property type="component" value="Unassembled WGS sequence"/>
</dbReference>
<feature type="compositionally biased region" description="Polar residues" evidence="1">
    <location>
        <begin position="1380"/>
        <end position="1402"/>
    </location>
</feature>
<feature type="compositionally biased region" description="Polar residues" evidence="1">
    <location>
        <begin position="183"/>
        <end position="198"/>
    </location>
</feature>
<feature type="region of interest" description="Disordered" evidence="1">
    <location>
        <begin position="1084"/>
        <end position="1140"/>
    </location>
</feature>
<feature type="region of interest" description="Disordered" evidence="1">
    <location>
        <begin position="766"/>
        <end position="813"/>
    </location>
</feature>
<feature type="compositionally biased region" description="Polar residues" evidence="1">
    <location>
        <begin position="1037"/>
        <end position="1050"/>
    </location>
</feature>
<feature type="compositionally biased region" description="Basic residues" evidence="1">
    <location>
        <begin position="1237"/>
        <end position="1246"/>
    </location>
</feature>
<evidence type="ECO:0000313" key="4">
    <source>
        <dbReference type="Proteomes" id="UP001642483"/>
    </source>
</evidence>
<feature type="compositionally biased region" description="Polar residues" evidence="1">
    <location>
        <begin position="207"/>
        <end position="220"/>
    </location>
</feature>
<feature type="region of interest" description="Disordered" evidence="1">
    <location>
        <begin position="413"/>
        <end position="442"/>
    </location>
</feature>
<dbReference type="PANTHER" id="PTHR15286">
    <property type="entry name" value="RAS-ASSOCIATING DOMAIN CONTAINING PROTEIN"/>
    <property type="match status" value="1"/>
</dbReference>
<feature type="compositionally biased region" description="Basic residues" evidence="1">
    <location>
        <begin position="304"/>
        <end position="338"/>
    </location>
</feature>
<dbReference type="InterPro" id="IPR029071">
    <property type="entry name" value="Ubiquitin-like_domsf"/>
</dbReference>
<evidence type="ECO:0000313" key="3">
    <source>
        <dbReference type="EMBL" id="CAK8698105.1"/>
    </source>
</evidence>
<feature type="domain" description="Ras-associating" evidence="2">
    <location>
        <begin position="1"/>
        <end position="108"/>
    </location>
</feature>
<dbReference type="Gene3D" id="3.10.20.90">
    <property type="entry name" value="Phosphatidylinositol 3-kinase Catalytic Subunit, Chain A, domain 1"/>
    <property type="match status" value="1"/>
</dbReference>
<dbReference type="PANTHER" id="PTHR15286:SF1">
    <property type="entry name" value="FI07216P"/>
    <property type="match status" value="1"/>
</dbReference>